<feature type="transmembrane region" description="Helical" evidence="1">
    <location>
        <begin position="135"/>
        <end position="156"/>
    </location>
</feature>
<feature type="transmembrane region" description="Helical" evidence="1">
    <location>
        <begin position="176"/>
        <end position="198"/>
    </location>
</feature>
<name>G0S760_CHATD</name>
<dbReference type="Proteomes" id="UP000008066">
    <property type="component" value="Unassembled WGS sequence"/>
</dbReference>
<evidence type="ECO:0000256" key="1">
    <source>
        <dbReference type="SAM" id="Phobius"/>
    </source>
</evidence>
<keyword evidence="1" id="KW-0812">Transmembrane</keyword>
<keyword evidence="1" id="KW-1133">Transmembrane helix</keyword>
<dbReference type="GO" id="GO:0043332">
    <property type="term" value="C:mating projection tip"/>
    <property type="evidence" value="ECO:0007669"/>
    <property type="project" value="TreeGrafter"/>
</dbReference>
<dbReference type="RefSeq" id="XP_006693211.1">
    <property type="nucleotide sequence ID" value="XM_006693148.1"/>
</dbReference>
<organism evidence="3">
    <name type="scientific">Chaetomium thermophilum (strain DSM 1495 / CBS 144.50 / IMI 039719)</name>
    <name type="common">Thermochaetoides thermophila</name>
    <dbReference type="NCBI Taxonomy" id="759272"/>
    <lineage>
        <taxon>Eukaryota</taxon>
        <taxon>Fungi</taxon>
        <taxon>Dikarya</taxon>
        <taxon>Ascomycota</taxon>
        <taxon>Pezizomycotina</taxon>
        <taxon>Sordariomycetes</taxon>
        <taxon>Sordariomycetidae</taxon>
        <taxon>Sordariales</taxon>
        <taxon>Chaetomiaceae</taxon>
        <taxon>Thermochaetoides</taxon>
    </lineage>
</organism>
<dbReference type="GO" id="GO:0016020">
    <property type="term" value="C:membrane"/>
    <property type="evidence" value="ECO:0007669"/>
    <property type="project" value="InterPro"/>
</dbReference>
<dbReference type="Pfam" id="PF12351">
    <property type="entry name" value="Fig1"/>
    <property type="match status" value="1"/>
</dbReference>
<evidence type="ECO:0000313" key="2">
    <source>
        <dbReference type="EMBL" id="EGS20915.1"/>
    </source>
</evidence>
<dbReference type="KEGG" id="cthr:CTHT_0027540"/>
<feature type="transmembrane region" description="Helical" evidence="1">
    <location>
        <begin position="223"/>
        <end position="243"/>
    </location>
</feature>
<dbReference type="eggNOG" id="ENOG502SZUP">
    <property type="taxonomic scope" value="Eukaryota"/>
</dbReference>
<sequence>MAVQPASIARGAHFFLIIPTVILFALCLTGCISTSPGLPNIYIVSLRSNAPITISNNITINLPTQIRIGYYGICAIDNDGTRCHSVPVEAIHHVNDITDKLFKNKHEPLSNSSSPVVNPNDRTLVKTAVTLQSQVFFSALPFAGVSFLLGVLLLLVLQRLTSSSSATFFRRSTYTFLFGSVALTLCAAVATAQGSAALEHFGTIFEMDEEDGIIVKRGLALQIMQWFILGLQMLFGILVPFVISSSQRDNAVAKAELERGDIGSIHSTFRGPRVRELD</sequence>
<dbReference type="PANTHER" id="PTHR28092">
    <property type="entry name" value="FACTOR-INDUCED GENE 1 PROTEIN"/>
    <property type="match status" value="1"/>
</dbReference>
<feature type="transmembrane region" description="Helical" evidence="1">
    <location>
        <begin position="12"/>
        <end position="35"/>
    </location>
</feature>
<keyword evidence="3" id="KW-1185">Reference proteome</keyword>
<protein>
    <submittedName>
        <fullName evidence="2">Uncharacterized protein</fullName>
    </submittedName>
</protein>
<dbReference type="HOGENOM" id="CLU_973806_0_0_1"/>
<gene>
    <name evidence="2" type="ORF">CTHT_0027540</name>
</gene>
<dbReference type="GeneID" id="18256792"/>
<accession>G0S760</accession>
<dbReference type="OrthoDB" id="3524679at2759"/>
<dbReference type="InterPro" id="IPR033481">
    <property type="entry name" value="Dni1/Fig1"/>
</dbReference>
<keyword evidence="1" id="KW-0472">Membrane</keyword>
<reference evidence="2 3" key="1">
    <citation type="journal article" date="2011" name="Cell">
        <title>Insight into structure and assembly of the nuclear pore complex by utilizing the genome of a eukaryotic thermophile.</title>
        <authorList>
            <person name="Amlacher S."/>
            <person name="Sarges P."/>
            <person name="Flemming D."/>
            <person name="van Noort V."/>
            <person name="Kunze R."/>
            <person name="Devos D.P."/>
            <person name="Arumugam M."/>
            <person name="Bork P."/>
            <person name="Hurt E."/>
        </authorList>
    </citation>
    <scope>NUCLEOTIDE SEQUENCE [LARGE SCALE GENOMIC DNA]</scope>
    <source>
        <strain evidence="3">DSM 1495 / CBS 144.50 / IMI 039719</strain>
    </source>
</reference>
<evidence type="ECO:0000313" key="3">
    <source>
        <dbReference type="Proteomes" id="UP000008066"/>
    </source>
</evidence>
<dbReference type="PANTHER" id="PTHR28092:SF1">
    <property type="entry name" value="FACTOR-INDUCED GENE 1 PROTEIN"/>
    <property type="match status" value="1"/>
</dbReference>
<dbReference type="GO" id="GO:0000747">
    <property type="term" value="P:conjugation with cellular fusion"/>
    <property type="evidence" value="ECO:0007669"/>
    <property type="project" value="TreeGrafter"/>
</dbReference>
<dbReference type="STRING" id="759272.G0S760"/>
<proteinExistence type="predicted"/>
<dbReference type="AlphaFoldDB" id="G0S760"/>
<dbReference type="OMA" id="LQWMAFG"/>
<dbReference type="EMBL" id="GL988041">
    <property type="protein sequence ID" value="EGS20915.1"/>
    <property type="molecule type" value="Genomic_DNA"/>
</dbReference>